<evidence type="ECO:0000256" key="1">
    <source>
        <dbReference type="ARBA" id="ARBA00004648"/>
    </source>
</evidence>
<name>A0ABU3F600_9ENTE</name>
<dbReference type="Pfam" id="PF00717">
    <property type="entry name" value="Peptidase_S24"/>
    <property type="match status" value="1"/>
</dbReference>
<sequence>MRVIWNIVKNLMIVGLVLILSFNIYSLYQRNVKHERFPMAFGYGYAVIASGSMEPALSWGDLVIVQKQAHYHKDQVITFIQEGDTRATTHRIVEKTENQFVTQGDANNTEDPPIVSKQIFGKVVLTIPLVGYGIRFVGSPLGMLLVIGLFLAMIYFDSRKK</sequence>
<dbReference type="InterPro" id="IPR019756">
    <property type="entry name" value="Pept_S26A_signal_pept_1_Ser-AS"/>
</dbReference>
<comment type="subcellular location">
    <subcellularLocation>
        <location evidence="1">Endoplasmic reticulum membrane</location>
        <topology evidence="1">Single-pass type II membrane protein</topology>
    </subcellularLocation>
</comment>
<gene>
    <name evidence="14" type="ORF">P7D85_19330</name>
</gene>
<evidence type="ECO:0000256" key="7">
    <source>
        <dbReference type="ARBA" id="ARBA00022989"/>
    </source>
</evidence>
<dbReference type="Gene3D" id="2.10.109.10">
    <property type="entry name" value="Umud Fragment, subunit A"/>
    <property type="match status" value="1"/>
</dbReference>
<evidence type="ECO:0000256" key="4">
    <source>
        <dbReference type="ARBA" id="ARBA00022801"/>
    </source>
</evidence>
<dbReference type="InterPro" id="IPR036286">
    <property type="entry name" value="LexA/Signal_pep-like_sf"/>
</dbReference>
<evidence type="ECO:0000256" key="12">
    <source>
        <dbReference type="SAM" id="Phobius"/>
    </source>
</evidence>
<dbReference type="InterPro" id="IPR001733">
    <property type="entry name" value="Peptidase_S26B"/>
</dbReference>
<dbReference type="EMBL" id="JARPYI010000014">
    <property type="protein sequence ID" value="MDT2601938.1"/>
    <property type="molecule type" value="Genomic_DNA"/>
</dbReference>
<keyword evidence="6" id="KW-0735">Signal-anchor</keyword>
<keyword evidence="4 14" id="KW-0378">Hydrolase</keyword>
<comment type="function">
    <text evidence="10">Catalytic component of the signal peptidase complex (SPC) which catalyzes the cleavage of N-terminal signal sequences from nascent proteins as they are translocated into the lumen of the endoplasmic reticulum. Specifically cleaves N-terminal signal peptides that contain a hydrophobic alpha-helix (h-region) shorter than 18-20 amino acids.</text>
</comment>
<dbReference type="RefSeq" id="WP_311823394.1">
    <property type="nucleotide sequence ID" value="NZ_JARPYF010000015.1"/>
</dbReference>
<evidence type="ECO:0000256" key="2">
    <source>
        <dbReference type="ARBA" id="ARBA00022670"/>
    </source>
</evidence>
<dbReference type="CDD" id="cd06530">
    <property type="entry name" value="S26_SPase_I"/>
    <property type="match status" value="1"/>
</dbReference>
<keyword evidence="2" id="KW-0645">Protease</keyword>
<evidence type="ECO:0000256" key="11">
    <source>
        <dbReference type="NCBIfam" id="TIGR02228"/>
    </source>
</evidence>
<feature type="transmembrane region" description="Helical" evidence="12">
    <location>
        <begin position="132"/>
        <end position="156"/>
    </location>
</feature>
<accession>A0ABU3F600</accession>
<keyword evidence="8 12" id="KW-0472">Membrane</keyword>
<keyword evidence="5" id="KW-0256">Endoplasmic reticulum</keyword>
<keyword evidence="3 12" id="KW-0812">Transmembrane</keyword>
<dbReference type="GO" id="GO:0009003">
    <property type="term" value="F:signal peptidase activity"/>
    <property type="evidence" value="ECO:0007669"/>
    <property type="project" value="UniProtKB-EC"/>
</dbReference>
<evidence type="ECO:0000256" key="3">
    <source>
        <dbReference type="ARBA" id="ARBA00022692"/>
    </source>
</evidence>
<dbReference type="Proteomes" id="UP001252875">
    <property type="component" value="Unassembled WGS sequence"/>
</dbReference>
<dbReference type="InterPro" id="IPR019533">
    <property type="entry name" value="Peptidase_S26"/>
</dbReference>
<dbReference type="PANTHER" id="PTHR10806:SF6">
    <property type="entry name" value="SIGNAL PEPTIDASE COMPLEX CATALYTIC SUBUNIT SEC11"/>
    <property type="match status" value="1"/>
</dbReference>
<dbReference type="PANTHER" id="PTHR10806">
    <property type="entry name" value="SIGNAL PEPTIDASE COMPLEX CATALYTIC SUBUNIT SEC11"/>
    <property type="match status" value="1"/>
</dbReference>
<evidence type="ECO:0000256" key="5">
    <source>
        <dbReference type="ARBA" id="ARBA00022824"/>
    </source>
</evidence>
<comment type="caution">
    <text evidence="14">The sequence shown here is derived from an EMBL/GenBank/DDBJ whole genome shotgun (WGS) entry which is preliminary data.</text>
</comment>
<dbReference type="PRINTS" id="PR00728">
    <property type="entry name" value="SIGNALPTASE"/>
</dbReference>
<dbReference type="SUPFAM" id="SSF51306">
    <property type="entry name" value="LexA/Signal peptidase"/>
    <property type="match status" value="1"/>
</dbReference>
<dbReference type="EC" id="3.4.21.89" evidence="11"/>
<evidence type="ECO:0000256" key="10">
    <source>
        <dbReference type="ARBA" id="ARBA00045533"/>
    </source>
</evidence>
<feature type="domain" description="Peptidase S24/S26A/S26B/S26C" evidence="13">
    <location>
        <begin position="46"/>
        <end position="124"/>
    </location>
</feature>
<dbReference type="PROSITE" id="PS00501">
    <property type="entry name" value="SPASE_I_1"/>
    <property type="match status" value="1"/>
</dbReference>
<dbReference type="NCBIfam" id="TIGR02228">
    <property type="entry name" value="sigpep_I_arch"/>
    <property type="match status" value="1"/>
</dbReference>
<evidence type="ECO:0000259" key="13">
    <source>
        <dbReference type="Pfam" id="PF00717"/>
    </source>
</evidence>
<proteinExistence type="predicted"/>
<feature type="transmembrane region" description="Helical" evidence="12">
    <location>
        <begin position="7"/>
        <end position="28"/>
    </location>
</feature>
<keyword evidence="15" id="KW-1185">Reference proteome</keyword>
<evidence type="ECO:0000256" key="9">
    <source>
        <dbReference type="ARBA" id="ARBA00033305"/>
    </source>
</evidence>
<keyword evidence="7 12" id="KW-1133">Transmembrane helix</keyword>
<evidence type="ECO:0000256" key="8">
    <source>
        <dbReference type="ARBA" id="ARBA00023136"/>
    </source>
</evidence>
<evidence type="ECO:0000313" key="15">
    <source>
        <dbReference type="Proteomes" id="UP001252875"/>
    </source>
</evidence>
<organism evidence="14 15">
    <name type="scientific">Enterococcus hulanensis</name>
    <dbReference type="NCBI Taxonomy" id="2559929"/>
    <lineage>
        <taxon>Bacteria</taxon>
        <taxon>Bacillati</taxon>
        <taxon>Bacillota</taxon>
        <taxon>Bacilli</taxon>
        <taxon>Lactobacillales</taxon>
        <taxon>Enterococcaceae</taxon>
        <taxon>Enterococcus</taxon>
    </lineage>
</organism>
<evidence type="ECO:0000256" key="6">
    <source>
        <dbReference type="ARBA" id="ARBA00022968"/>
    </source>
</evidence>
<evidence type="ECO:0000313" key="14">
    <source>
        <dbReference type="EMBL" id="MDT2601938.1"/>
    </source>
</evidence>
<reference evidence="14 15" key="1">
    <citation type="submission" date="2023-03" db="EMBL/GenBank/DDBJ databases">
        <authorList>
            <person name="Shen W."/>
            <person name="Cai J."/>
        </authorList>
    </citation>
    <scope>NUCLEOTIDE SEQUENCE [LARGE SCALE GENOMIC DNA]</scope>
    <source>
        <strain evidence="14 15">D6-4</strain>
    </source>
</reference>
<protein>
    <recommendedName>
        <fullName evidence="9 11">Signal peptidase I</fullName>
        <ecNumber evidence="11">3.4.21.89</ecNumber>
    </recommendedName>
</protein>
<dbReference type="InterPro" id="IPR015927">
    <property type="entry name" value="Peptidase_S24_S26A/B/C"/>
</dbReference>